<proteinExistence type="predicted"/>
<dbReference type="PANTHER" id="PTHR47326">
    <property type="entry name" value="TRANSPOSABLE ELEMENT TC3 TRANSPOSASE-LIKE PROTEIN"/>
    <property type="match status" value="1"/>
</dbReference>
<protein>
    <submittedName>
        <fullName evidence="1">Uncharacterized protein</fullName>
    </submittedName>
</protein>
<dbReference type="GO" id="GO:0003676">
    <property type="term" value="F:nucleic acid binding"/>
    <property type="evidence" value="ECO:0007669"/>
    <property type="project" value="InterPro"/>
</dbReference>
<dbReference type="InterPro" id="IPR036397">
    <property type="entry name" value="RNaseH_sf"/>
</dbReference>
<reference evidence="1 2" key="1">
    <citation type="journal article" date="2019" name="Sci. Rep.">
        <title>Orb-weaving spider Araneus ventricosus genome elucidates the spidroin gene catalogue.</title>
        <authorList>
            <person name="Kono N."/>
            <person name="Nakamura H."/>
            <person name="Ohtoshi R."/>
            <person name="Moran D.A.P."/>
            <person name="Shinohara A."/>
            <person name="Yoshida Y."/>
            <person name="Fujiwara M."/>
            <person name="Mori M."/>
            <person name="Tomita M."/>
            <person name="Arakawa K."/>
        </authorList>
    </citation>
    <scope>NUCLEOTIDE SEQUENCE [LARGE SCALE GENOMIC DNA]</scope>
</reference>
<gene>
    <name evidence="1" type="ORF">AVEN_150928_1</name>
</gene>
<name>A0A4Y2CAF1_ARAVE</name>
<evidence type="ECO:0000313" key="1">
    <source>
        <dbReference type="EMBL" id="GBM00768.1"/>
    </source>
</evidence>
<comment type="caution">
    <text evidence="1">The sequence shown here is derived from an EMBL/GenBank/DDBJ whole genome shotgun (WGS) entry which is preliminary data.</text>
</comment>
<organism evidence="1 2">
    <name type="scientific">Araneus ventricosus</name>
    <name type="common">Orbweaver spider</name>
    <name type="synonym">Epeira ventricosa</name>
    <dbReference type="NCBI Taxonomy" id="182803"/>
    <lineage>
        <taxon>Eukaryota</taxon>
        <taxon>Metazoa</taxon>
        <taxon>Ecdysozoa</taxon>
        <taxon>Arthropoda</taxon>
        <taxon>Chelicerata</taxon>
        <taxon>Arachnida</taxon>
        <taxon>Araneae</taxon>
        <taxon>Araneomorphae</taxon>
        <taxon>Entelegynae</taxon>
        <taxon>Araneoidea</taxon>
        <taxon>Araneidae</taxon>
        <taxon>Araneus</taxon>
    </lineage>
</organism>
<dbReference type="Proteomes" id="UP000499080">
    <property type="component" value="Unassembled WGS sequence"/>
</dbReference>
<keyword evidence="2" id="KW-1185">Reference proteome</keyword>
<accession>A0A4Y2CAF1</accession>
<dbReference type="Gene3D" id="3.30.420.10">
    <property type="entry name" value="Ribonuclease H-like superfamily/Ribonuclease H"/>
    <property type="match status" value="1"/>
</dbReference>
<dbReference type="AlphaFoldDB" id="A0A4Y2CAF1"/>
<dbReference type="PANTHER" id="PTHR47326:SF1">
    <property type="entry name" value="HTH PSQ-TYPE DOMAIN-CONTAINING PROTEIN"/>
    <property type="match status" value="1"/>
</dbReference>
<dbReference type="EMBL" id="BGPR01000160">
    <property type="protein sequence ID" value="GBM00768.1"/>
    <property type="molecule type" value="Genomic_DNA"/>
</dbReference>
<evidence type="ECO:0000313" key="2">
    <source>
        <dbReference type="Proteomes" id="UP000499080"/>
    </source>
</evidence>
<sequence length="98" mass="11110">MLLSRFAAHSGSSMMRVPPHHYANDVYQHLNVTFGKHWICRGGAVQWPARSPDRSCLVFFCWGQIRTLVYETPVDSVEDVVSRISVVAGEMRDMPGIF</sequence>